<name>A0A0L7QQH4_9HYME</name>
<dbReference type="SUPFAM" id="SSF89919">
    <property type="entry name" value="Ribosome-binding factor A, RbfA"/>
    <property type="match status" value="1"/>
</dbReference>
<reference evidence="2 3" key="1">
    <citation type="submission" date="2015-07" db="EMBL/GenBank/DDBJ databases">
        <title>The genome of Habropoda laboriosa.</title>
        <authorList>
            <person name="Pan H."/>
            <person name="Kapheim K."/>
        </authorList>
    </citation>
    <scope>NUCLEOTIDE SEQUENCE [LARGE SCALE GENOMIC DNA]</scope>
    <source>
        <strain evidence="2">0110345459</strain>
    </source>
</reference>
<dbReference type="Proteomes" id="UP000053825">
    <property type="component" value="Unassembled WGS sequence"/>
</dbReference>
<dbReference type="PANTHER" id="PTHR14725">
    <property type="entry name" value="RIBOSOME-BINDING FACTOR A, MITOCHONDRIAL-RELATED"/>
    <property type="match status" value="1"/>
</dbReference>
<organism evidence="2 3">
    <name type="scientific">Habropoda laboriosa</name>
    <dbReference type="NCBI Taxonomy" id="597456"/>
    <lineage>
        <taxon>Eukaryota</taxon>
        <taxon>Metazoa</taxon>
        <taxon>Ecdysozoa</taxon>
        <taxon>Arthropoda</taxon>
        <taxon>Hexapoda</taxon>
        <taxon>Insecta</taxon>
        <taxon>Pterygota</taxon>
        <taxon>Neoptera</taxon>
        <taxon>Endopterygota</taxon>
        <taxon>Hymenoptera</taxon>
        <taxon>Apocrita</taxon>
        <taxon>Aculeata</taxon>
        <taxon>Apoidea</taxon>
        <taxon>Anthophila</taxon>
        <taxon>Apidae</taxon>
        <taxon>Habropoda</taxon>
    </lineage>
</organism>
<dbReference type="PANTHER" id="PTHR14725:SF0">
    <property type="entry name" value="RIBOSOME-BINDING FACTOR A, MITOCHONDRIAL-RELATED"/>
    <property type="match status" value="1"/>
</dbReference>
<dbReference type="InterPro" id="IPR000238">
    <property type="entry name" value="RbfA"/>
</dbReference>
<dbReference type="InterPro" id="IPR015946">
    <property type="entry name" value="KH_dom-like_a/b"/>
</dbReference>
<dbReference type="EMBL" id="KQ414786">
    <property type="protein sequence ID" value="KOC60868.1"/>
    <property type="molecule type" value="Genomic_DNA"/>
</dbReference>
<dbReference type="InterPro" id="IPR039212">
    <property type="entry name" value="RBFA_mitochondrial"/>
</dbReference>
<evidence type="ECO:0000313" key="3">
    <source>
        <dbReference type="Proteomes" id="UP000053825"/>
    </source>
</evidence>
<proteinExistence type="predicted"/>
<dbReference type="Pfam" id="PF02033">
    <property type="entry name" value="RBFA"/>
    <property type="match status" value="1"/>
</dbReference>
<evidence type="ECO:0000313" key="2">
    <source>
        <dbReference type="EMBL" id="KOC60868.1"/>
    </source>
</evidence>
<dbReference type="InterPro" id="IPR023799">
    <property type="entry name" value="RbfA_dom_sf"/>
</dbReference>
<feature type="region of interest" description="Disordered" evidence="1">
    <location>
        <begin position="264"/>
        <end position="287"/>
    </location>
</feature>
<dbReference type="STRING" id="597456.A0A0L7QQH4"/>
<feature type="non-terminal residue" evidence="2">
    <location>
        <position position="1"/>
    </location>
</feature>
<keyword evidence="3" id="KW-1185">Reference proteome</keyword>
<protein>
    <submittedName>
        <fullName evidence="2">Putative ribosome-binding factor A, mitochondrial</fullName>
    </submittedName>
</protein>
<dbReference type="OrthoDB" id="418445at2759"/>
<sequence>INPSSNEAPKKQLSVHTTRRMNVLNKVFMEHITDMMSTGEIDPEILNRNIEISHVKVTPDFKTINIYWINNSPEKSGTDELLKECTFKLRHVLSQLRVIGNVPPIQFVKCKGIGALKEVEQKLKTLDLGEDYVPSPYPNVLHHTVCASRIDHTEEVQNERSLNDSKDIFTVTLPIMRHDVFGIDHYRIMTKIKASLKKSQKAHKRQTINIQSNSISPSEQNVENVPNYLTDKEQQVLFAKFLSQKRKERKHKMEYFRTDNFVDDYEKQDDGDDYDDDDDVEINDDEDFDEYIDKEFKRLH</sequence>
<gene>
    <name evidence="2" type="ORF">WH47_05646</name>
</gene>
<dbReference type="Gene3D" id="3.30.300.20">
    <property type="match status" value="1"/>
</dbReference>
<evidence type="ECO:0000256" key="1">
    <source>
        <dbReference type="SAM" id="MobiDB-lite"/>
    </source>
</evidence>
<accession>A0A0L7QQH4</accession>
<dbReference type="AlphaFoldDB" id="A0A0L7QQH4"/>
<dbReference type="GO" id="GO:0006364">
    <property type="term" value="P:rRNA processing"/>
    <property type="evidence" value="ECO:0007669"/>
    <property type="project" value="InterPro"/>
</dbReference>